<dbReference type="InParanoid" id="A0A1Q6DXP2"/>
<dbReference type="SUPFAM" id="SSF47598">
    <property type="entry name" value="Ribbon-helix-helix"/>
    <property type="match status" value="1"/>
</dbReference>
<proteinExistence type="predicted"/>
<evidence type="ECO:0000313" key="2">
    <source>
        <dbReference type="EMBL" id="OKY79120.1"/>
    </source>
</evidence>
<dbReference type="GO" id="GO:0006355">
    <property type="term" value="P:regulation of DNA-templated transcription"/>
    <property type="evidence" value="ECO:0007669"/>
    <property type="project" value="InterPro"/>
</dbReference>
<reference evidence="2" key="1">
    <citation type="submission" date="2016-12" db="EMBL/GenBank/DDBJ databases">
        <title>Discovery of methanogenic haloarchaea.</title>
        <authorList>
            <person name="Sorokin D.Y."/>
            <person name="Makarova K.S."/>
            <person name="Abbas B."/>
            <person name="Ferrer M."/>
            <person name="Golyshin P.N."/>
        </authorList>
    </citation>
    <scope>NUCLEOTIDE SEQUENCE [LARGE SCALE GENOMIC DNA]</scope>
    <source>
        <strain evidence="2">HMET1</strain>
    </source>
</reference>
<comment type="caution">
    <text evidence="2">The sequence shown here is derived from an EMBL/GenBank/DDBJ whole genome shotgun (WGS) entry which is preliminary data.</text>
</comment>
<dbReference type="EMBL" id="MSDW01000001">
    <property type="protein sequence ID" value="OKY79120.1"/>
    <property type="molecule type" value="Genomic_DNA"/>
</dbReference>
<keyword evidence="3" id="KW-1185">Reference proteome</keyword>
<feature type="domain" description="Ribbon-helix-helix protein CopG" evidence="1">
    <location>
        <begin position="48"/>
        <end position="84"/>
    </location>
</feature>
<dbReference type="AlphaFoldDB" id="A0A1Q6DXP2"/>
<protein>
    <submittedName>
        <fullName evidence="2">Transcriptional regulator containing N-terminal RHH domain</fullName>
    </submittedName>
</protein>
<name>A0A1Q6DXP2_METT1</name>
<evidence type="ECO:0000313" key="3">
    <source>
        <dbReference type="Proteomes" id="UP000185744"/>
    </source>
</evidence>
<dbReference type="InterPro" id="IPR013321">
    <property type="entry name" value="Arc_rbn_hlx_hlx"/>
</dbReference>
<gene>
    <name evidence="2" type="ORF">BTN85_1626</name>
</gene>
<dbReference type="CDD" id="cd22231">
    <property type="entry name" value="RHH_NikR_HicB-like"/>
    <property type="match status" value="1"/>
</dbReference>
<evidence type="ECO:0000259" key="1">
    <source>
        <dbReference type="Pfam" id="PF01402"/>
    </source>
</evidence>
<organism evidence="2 3">
    <name type="scientific">Methanohalarchaeum thermophilum</name>
    <dbReference type="NCBI Taxonomy" id="1903181"/>
    <lineage>
        <taxon>Archaea</taxon>
        <taxon>Methanobacteriati</taxon>
        <taxon>Methanobacteriota</taxon>
        <taxon>Methanonatronarchaeia</taxon>
        <taxon>Methanonatronarchaeales</taxon>
        <taxon>Methanonatronarchaeaceae</taxon>
        <taxon>Candidatus Methanohalarchaeum</taxon>
    </lineage>
</organism>
<dbReference type="InterPro" id="IPR010985">
    <property type="entry name" value="Ribbon_hlx_hlx"/>
</dbReference>
<dbReference type="Gene3D" id="1.10.1220.10">
    <property type="entry name" value="Met repressor-like"/>
    <property type="match status" value="1"/>
</dbReference>
<sequence length="111" mass="13764">MWRILSKKDYFSSRIWVWVLPVDFVLREFKYFVNIYVYKIVMPQVQTRVSEEMLKLLDKWVEEGKFQSRSDAIRTIIARFEEREKTRKFYKMLKKRSREAEENFNDLVPLE</sequence>
<dbReference type="Pfam" id="PF01402">
    <property type="entry name" value="RHH_1"/>
    <property type="match status" value="1"/>
</dbReference>
<dbReference type="InterPro" id="IPR002145">
    <property type="entry name" value="CopG"/>
</dbReference>
<dbReference type="Proteomes" id="UP000185744">
    <property type="component" value="Unassembled WGS sequence"/>
</dbReference>
<accession>A0A1Q6DXP2</accession>